<dbReference type="PANTHER" id="PTHR39080:SF1">
    <property type="entry name" value="LARGE RIBOSOMAL SUBUNIT PROTEIN BL28A"/>
    <property type="match status" value="1"/>
</dbReference>
<dbReference type="RefSeq" id="WP_338521390.1">
    <property type="nucleotide sequence ID" value="NZ_CP135136.1"/>
</dbReference>
<evidence type="ECO:0000256" key="2">
    <source>
        <dbReference type="ARBA" id="ARBA00022980"/>
    </source>
</evidence>
<evidence type="ECO:0000256" key="4">
    <source>
        <dbReference type="ARBA" id="ARBA00035174"/>
    </source>
</evidence>
<dbReference type="NCBIfam" id="TIGR00009">
    <property type="entry name" value="L28"/>
    <property type="match status" value="1"/>
</dbReference>
<evidence type="ECO:0000256" key="6">
    <source>
        <dbReference type="SAM" id="MobiDB-lite"/>
    </source>
</evidence>
<feature type="region of interest" description="Disordered" evidence="6">
    <location>
        <begin position="1"/>
        <end position="25"/>
    </location>
</feature>
<sequence>MSRICKITKKRPMKGNNVSHSNNKTKRKFFPNLHFHRFWIPKKNKFIRIKVSKKGIKILEKQGMNIQ</sequence>
<dbReference type="InterPro" id="IPR037147">
    <property type="entry name" value="Ribosomal_bL28_sf"/>
</dbReference>
<dbReference type="InterPro" id="IPR050096">
    <property type="entry name" value="Bacterial_rp_bL28"/>
</dbReference>
<dbReference type="EMBL" id="CP135136">
    <property type="protein sequence ID" value="WWR11917.1"/>
    <property type="molecule type" value="Genomic_DNA"/>
</dbReference>
<dbReference type="Pfam" id="PF00830">
    <property type="entry name" value="Ribosomal_L28"/>
    <property type="match status" value="1"/>
</dbReference>
<dbReference type="HAMAP" id="MF_00373">
    <property type="entry name" value="Ribosomal_bL28"/>
    <property type="match status" value="1"/>
</dbReference>
<evidence type="ECO:0000313" key="7">
    <source>
        <dbReference type="EMBL" id="WWR11917.1"/>
    </source>
</evidence>
<evidence type="ECO:0000256" key="1">
    <source>
        <dbReference type="ARBA" id="ARBA00008760"/>
    </source>
</evidence>
<proteinExistence type="inferred from homology"/>
<dbReference type="PANTHER" id="PTHR39080">
    <property type="entry name" value="50S RIBOSOMAL PROTEIN L28"/>
    <property type="match status" value="1"/>
</dbReference>
<evidence type="ECO:0000313" key="8">
    <source>
        <dbReference type="Proteomes" id="UP001360424"/>
    </source>
</evidence>
<dbReference type="InterPro" id="IPR034704">
    <property type="entry name" value="Ribosomal_bL28/bL31-like_sf"/>
</dbReference>
<keyword evidence="8" id="KW-1185">Reference proteome</keyword>
<evidence type="ECO:0000256" key="3">
    <source>
        <dbReference type="ARBA" id="ARBA00023274"/>
    </source>
</evidence>
<dbReference type="InterPro" id="IPR026569">
    <property type="entry name" value="Ribosomal_bL28"/>
</dbReference>
<feature type="compositionally biased region" description="Basic residues" evidence="6">
    <location>
        <begin position="1"/>
        <end position="13"/>
    </location>
</feature>
<name>A0ABZ2H068_9GAMM</name>
<keyword evidence="3 5" id="KW-0687">Ribonucleoprotein</keyword>
<accession>A0ABZ2H068</accession>
<evidence type="ECO:0000256" key="5">
    <source>
        <dbReference type="HAMAP-Rule" id="MF_00373"/>
    </source>
</evidence>
<dbReference type="InterPro" id="IPR001383">
    <property type="entry name" value="Ribosomal_bL28_bact-type"/>
</dbReference>
<reference evidence="7" key="1">
    <citation type="submission" date="2023-09" db="EMBL/GenBank/DDBJ databases">
        <title>Genomes of two closely related lineages of the louse Polyplax serrata with different host specificities.</title>
        <authorList>
            <person name="Martinu J."/>
            <person name="Tarabai H."/>
            <person name="Stefka J."/>
            <person name="Hypsa V."/>
        </authorList>
    </citation>
    <scope>NUCLEOTIDE SEQUENCE [LARGE SCALE GENOMIC DNA]</scope>
    <source>
        <strain evidence="7">HR10_N</strain>
    </source>
</reference>
<organism evidence="7 8">
    <name type="scientific">Candidatus Legionella polyplacis</name>
    <dbReference type="NCBI Taxonomy" id="2005262"/>
    <lineage>
        <taxon>Bacteria</taxon>
        <taxon>Pseudomonadati</taxon>
        <taxon>Pseudomonadota</taxon>
        <taxon>Gammaproteobacteria</taxon>
        <taxon>Legionellales</taxon>
        <taxon>Legionellaceae</taxon>
        <taxon>Legionella</taxon>
    </lineage>
</organism>
<comment type="similarity">
    <text evidence="1 5">Belongs to the bacterial ribosomal protein bL28 family.</text>
</comment>
<dbReference type="SUPFAM" id="SSF143800">
    <property type="entry name" value="L28p-like"/>
    <property type="match status" value="1"/>
</dbReference>
<dbReference type="Proteomes" id="UP001360424">
    <property type="component" value="Chromosome"/>
</dbReference>
<dbReference type="Gene3D" id="2.30.170.40">
    <property type="entry name" value="Ribosomal protein L28/L24"/>
    <property type="match status" value="1"/>
</dbReference>
<protein>
    <recommendedName>
        <fullName evidence="4 5">Large ribosomal subunit protein bL28</fullName>
    </recommendedName>
</protein>
<dbReference type="GO" id="GO:0005840">
    <property type="term" value="C:ribosome"/>
    <property type="evidence" value="ECO:0007669"/>
    <property type="project" value="UniProtKB-KW"/>
</dbReference>
<keyword evidence="2 5" id="KW-0689">Ribosomal protein</keyword>
<gene>
    <name evidence="5 7" type="primary">rpmB</name>
    <name evidence="7" type="ORF">RQL38_02005</name>
</gene>